<dbReference type="Gene3D" id="2.130.10.10">
    <property type="entry name" value="YVTN repeat-like/Quinoprotein amine dehydrogenase"/>
    <property type="match status" value="2"/>
</dbReference>
<keyword evidence="4" id="KW-1185">Reference proteome</keyword>
<dbReference type="PANTHER" id="PTHR10039:SF14">
    <property type="entry name" value="NACHT DOMAIN-CONTAINING PROTEIN"/>
    <property type="match status" value="1"/>
</dbReference>
<dbReference type="InterPro" id="IPR056884">
    <property type="entry name" value="NPHP3-like_N"/>
</dbReference>
<evidence type="ECO:0000313" key="4">
    <source>
        <dbReference type="Proteomes" id="UP000736335"/>
    </source>
</evidence>
<feature type="domain" description="NACHT" evidence="2">
    <location>
        <begin position="59"/>
        <end position="201"/>
    </location>
</feature>
<organism evidence="3 4">
    <name type="scientific">Thelephora terrestris</name>
    <dbReference type="NCBI Taxonomy" id="56493"/>
    <lineage>
        <taxon>Eukaryota</taxon>
        <taxon>Fungi</taxon>
        <taxon>Dikarya</taxon>
        <taxon>Basidiomycota</taxon>
        <taxon>Agaricomycotina</taxon>
        <taxon>Agaricomycetes</taxon>
        <taxon>Thelephorales</taxon>
        <taxon>Thelephoraceae</taxon>
        <taxon>Thelephora</taxon>
    </lineage>
</organism>
<evidence type="ECO:0000259" key="2">
    <source>
        <dbReference type="PROSITE" id="PS50837"/>
    </source>
</evidence>
<keyword evidence="1" id="KW-0677">Repeat</keyword>
<dbReference type="InterPro" id="IPR015943">
    <property type="entry name" value="WD40/YVTN_repeat-like_dom_sf"/>
</dbReference>
<reference evidence="3" key="2">
    <citation type="submission" date="2020-11" db="EMBL/GenBank/DDBJ databases">
        <authorList>
            <consortium name="DOE Joint Genome Institute"/>
            <person name="Kuo A."/>
            <person name="Miyauchi S."/>
            <person name="Kiss E."/>
            <person name="Drula E."/>
            <person name="Kohler A."/>
            <person name="Sanchez-Garcia M."/>
            <person name="Andreopoulos B."/>
            <person name="Barry K.W."/>
            <person name="Bonito G."/>
            <person name="Buee M."/>
            <person name="Carver A."/>
            <person name="Chen C."/>
            <person name="Cichocki N."/>
            <person name="Clum A."/>
            <person name="Culley D."/>
            <person name="Crous P.W."/>
            <person name="Fauchery L."/>
            <person name="Girlanda M."/>
            <person name="Hayes R."/>
            <person name="Keri Z."/>
            <person name="Labutti K."/>
            <person name="Lipzen A."/>
            <person name="Lombard V."/>
            <person name="Magnuson J."/>
            <person name="Maillard F."/>
            <person name="Morin E."/>
            <person name="Murat C."/>
            <person name="Nolan M."/>
            <person name="Ohm R."/>
            <person name="Pangilinan J."/>
            <person name="Pereira M."/>
            <person name="Perotto S."/>
            <person name="Peter M."/>
            <person name="Riley R."/>
            <person name="Sitrit Y."/>
            <person name="Stielow B."/>
            <person name="Szollosi G."/>
            <person name="Zifcakova L."/>
            <person name="Stursova M."/>
            <person name="Spatafora J.W."/>
            <person name="Tedersoo L."/>
            <person name="Vaario L.-M."/>
            <person name="Yamada A."/>
            <person name="Yan M."/>
            <person name="Wang P."/>
            <person name="Xu J."/>
            <person name="Bruns T."/>
            <person name="Baldrian P."/>
            <person name="Vilgalys R."/>
            <person name="Henrissat B."/>
            <person name="Grigoriev I.V."/>
            <person name="Hibbett D."/>
            <person name="Nagy L.G."/>
            <person name="Martin F.M."/>
        </authorList>
    </citation>
    <scope>NUCLEOTIDE SEQUENCE</scope>
    <source>
        <strain evidence="3">UH-Tt-Lm1</strain>
    </source>
</reference>
<sequence length="1176" mass="130744">MYEQNRKMIDSDEWMILNSCRRAHGAGYQHGNRNGCLKGTRESVLNEIERWAGDLGVSPVFWLNGLAGTGKSTIAQSIAERVFADGRLGASFFCSRGIEDRSNLYLIFPTLAFQLAQKYPAFRKSLIPLLRSNADVVHESLLSQMQRLIVEPLLLARVSTVVVIDALDECRDEDPESAILLVLGQLVSGIPEVKFFITSRPERHIASGFRGPLLKNTTNIFILHQVERSTVDNDIRHFFKHELAKLARQPGASEGWPTDEQVDSLCRRAAGFFVYAVATVKFLTHKFRRPSDRLKVIIASPEITVHEGQTGLKVYNSLDSLYASILRAAFLENDPDDDAVVRSVLSAVLLVTNPLSPSAIADLMGFESDVVLSLLESVQSLLVLHEDTDQPTQPFHKSFPDFMTDPSRCSDPRFYMSPDLHTEIALRCLGLMYGLLEKNMFSIPDYALNSDVEGLSKVGENGIDSALEYACRSWSNHLVVREHLISDVLSALHRFLEEKFVFWLELLSVLGAVGEAARALITTLKWMNRIKVTTELDTLFDTATDCLRFVTEFFEVISESASHIYHSALPLAPTSSIIRKLYSQQVSSVARVVTGTPTSWDLCTAIAGATSEPRHAIWSPCGQYVAASLDSEIEVRDSTTLEMSYTLKLPGFKGFHPHFLAFSPEGHLLICAYRDRPVPTSMRDFRVSWGTGKLVAWDIRTGVVIKTLDVTLDSPSVQHQMLFEFAGRVHTFLRDGTHNAQALCEGQNTSQKGQLGPNWTHEGSVRFVTSLKTGGKLRISIREFRPTPSPSHPVIESYDVPRHPGQFCFSPVSFHASFVTPVQVIILGVRDSNTLLLTGATEGDQYSPPGLFSPDGCFFACRTQRGDISVWEKTLAGYTPWSVLQPRLLCSWFSFSPTTTSILTWGPGGIQLLRPENHVSRSAPKMTRSNPRGGKDLVTSSTDGAWIATAQPGGHIITLFDSLSGTPQLSIDAGPEIQDMKFVRNDLLVLGGRRLARWSLVADGAREMEVVSGIPTQMGRVRLSNDGTRVVIFSIAVHLYDVESRQISNLPQPGSTIQGLRFSPCGSQVRLWSPVSQPFQPSDADRYFVQVEIEGRQLVSSTVHIVKDTWSLLSFLQSLDGFFIGRGGRWVEDSRGRKVFWLRPDWRVMDADDMIWEGNSLVGSIHGKPILIQFSP</sequence>
<dbReference type="InterPro" id="IPR007111">
    <property type="entry name" value="NACHT_NTPase"/>
</dbReference>
<dbReference type="InterPro" id="IPR027417">
    <property type="entry name" value="P-loop_NTPase"/>
</dbReference>
<protein>
    <recommendedName>
        <fullName evidence="2">NACHT domain-containing protein</fullName>
    </recommendedName>
</protein>
<dbReference type="OrthoDB" id="5967843at2759"/>
<evidence type="ECO:0000256" key="1">
    <source>
        <dbReference type="ARBA" id="ARBA00022737"/>
    </source>
</evidence>
<dbReference type="SUPFAM" id="SSF82171">
    <property type="entry name" value="DPP6 N-terminal domain-like"/>
    <property type="match status" value="1"/>
</dbReference>
<proteinExistence type="predicted"/>
<dbReference type="PROSITE" id="PS50837">
    <property type="entry name" value="NACHT"/>
    <property type="match status" value="1"/>
</dbReference>
<gene>
    <name evidence="3" type="ORF">BJ322DRAFT_852578</name>
</gene>
<dbReference type="PANTHER" id="PTHR10039">
    <property type="entry name" value="AMELOGENIN"/>
    <property type="match status" value="1"/>
</dbReference>
<dbReference type="SUPFAM" id="SSF52540">
    <property type="entry name" value="P-loop containing nucleoside triphosphate hydrolases"/>
    <property type="match status" value="1"/>
</dbReference>
<comment type="caution">
    <text evidence="3">The sequence shown here is derived from an EMBL/GenBank/DDBJ whole genome shotgun (WGS) entry which is preliminary data.</text>
</comment>
<name>A0A9P6HEL5_9AGAM</name>
<dbReference type="EMBL" id="WIUZ02000008">
    <property type="protein sequence ID" value="KAF9784575.1"/>
    <property type="molecule type" value="Genomic_DNA"/>
</dbReference>
<dbReference type="AlphaFoldDB" id="A0A9P6HEL5"/>
<dbReference type="Proteomes" id="UP000736335">
    <property type="component" value="Unassembled WGS sequence"/>
</dbReference>
<dbReference type="Pfam" id="PF24883">
    <property type="entry name" value="NPHP3_N"/>
    <property type="match status" value="1"/>
</dbReference>
<evidence type="ECO:0000313" key="3">
    <source>
        <dbReference type="EMBL" id="KAF9784575.1"/>
    </source>
</evidence>
<dbReference type="Gene3D" id="3.40.50.300">
    <property type="entry name" value="P-loop containing nucleotide triphosphate hydrolases"/>
    <property type="match status" value="1"/>
</dbReference>
<accession>A0A9P6HEL5</accession>
<reference evidence="3" key="1">
    <citation type="journal article" date="2020" name="Nat. Commun.">
        <title>Large-scale genome sequencing of mycorrhizal fungi provides insights into the early evolution of symbiotic traits.</title>
        <authorList>
            <person name="Miyauchi S."/>
            <person name="Kiss E."/>
            <person name="Kuo A."/>
            <person name="Drula E."/>
            <person name="Kohler A."/>
            <person name="Sanchez-Garcia M."/>
            <person name="Morin E."/>
            <person name="Andreopoulos B."/>
            <person name="Barry K.W."/>
            <person name="Bonito G."/>
            <person name="Buee M."/>
            <person name="Carver A."/>
            <person name="Chen C."/>
            <person name="Cichocki N."/>
            <person name="Clum A."/>
            <person name="Culley D."/>
            <person name="Crous P.W."/>
            <person name="Fauchery L."/>
            <person name="Girlanda M."/>
            <person name="Hayes R.D."/>
            <person name="Keri Z."/>
            <person name="LaButti K."/>
            <person name="Lipzen A."/>
            <person name="Lombard V."/>
            <person name="Magnuson J."/>
            <person name="Maillard F."/>
            <person name="Murat C."/>
            <person name="Nolan M."/>
            <person name="Ohm R.A."/>
            <person name="Pangilinan J."/>
            <person name="Pereira M.F."/>
            <person name="Perotto S."/>
            <person name="Peter M."/>
            <person name="Pfister S."/>
            <person name="Riley R."/>
            <person name="Sitrit Y."/>
            <person name="Stielow J.B."/>
            <person name="Szollosi G."/>
            <person name="Zifcakova L."/>
            <person name="Stursova M."/>
            <person name="Spatafora J.W."/>
            <person name="Tedersoo L."/>
            <person name="Vaario L.M."/>
            <person name="Yamada A."/>
            <person name="Yan M."/>
            <person name="Wang P."/>
            <person name="Xu J."/>
            <person name="Bruns T."/>
            <person name="Baldrian P."/>
            <person name="Vilgalys R."/>
            <person name="Dunand C."/>
            <person name="Henrissat B."/>
            <person name="Grigoriev I.V."/>
            <person name="Hibbett D."/>
            <person name="Nagy L.G."/>
            <person name="Martin F.M."/>
        </authorList>
    </citation>
    <scope>NUCLEOTIDE SEQUENCE</scope>
    <source>
        <strain evidence="3">UH-Tt-Lm1</strain>
    </source>
</reference>